<protein>
    <submittedName>
        <fullName evidence="2">DUF4178 domain-containing protein</fullName>
    </submittedName>
</protein>
<proteinExistence type="predicted"/>
<evidence type="ECO:0000313" key="2">
    <source>
        <dbReference type="WBParaSite" id="ALUE_0001088801-mRNA-1"/>
    </source>
</evidence>
<name>A0A0M3I2V6_ASCLU</name>
<dbReference type="WBParaSite" id="ALUE_0001088801-mRNA-1">
    <property type="protein sequence ID" value="ALUE_0001088801-mRNA-1"/>
    <property type="gene ID" value="ALUE_0001088801"/>
</dbReference>
<dbReference type="AlphaFoldDB" id="A0A0M3I2V6"/>
<evidence type="ECO:0000313" key="1">
    <source>
        <dbReference type="Proteomes" id="UP000036681"/>
    </source>
</evidence>
<keyword evidence="1" id="KW-1185">Reference proteome</keyword>
<accession>A0A0M3I2V6</accession>
<reference evidence="2" key="1">
    <citation type="submission" date="2017-02" db="UniProtKB">
        <authorList>
            <consortium name="WormBaseParasite"/>
        </authorList>
    </citation>
    <scope>IDENTIFICATION</scope>
</reference>
<organism evidence="1 2">
    <name type="scientific">Ascaris lumbricoides</name>
    <name type="common">Giant roundworm</name>
    <dbReference type="NCBI Taxonomy" id="6252"/>
    <lineage>
        <taxon>Eukaryota</taxon>
        <taxon>Metazoa</taxon>
        <taxon>Ecdysozoa</taxon>
        <taxon>Nematoda</taxon>
        <taxon>Chromadorea</taxon>
        <taxon>Rhabditida</taxon>
        <taxon>Spirurina</taxon>
        <taxon>Ascaridomorpha</taxon>
        <taxon>Ascaridoidea</taxon>
        <taxon>Ascarididae</taxon>
        <taxon>Ascaris</taxon>
    </lineage>
</organism>
<dbReference type="Proteomes" id="UP000036681">
    <property type="component" value="Unplaced"/>
</dbReference>
<sequence length="169" mass="20059">MSSRRSSSYDEKALEEALVRPFVDPFNSTKAERARELKMKALKRLKRLRRLVRSKSEPGEYIDEIITINEKYGGGELYYVNTPKTRAWFLIRDESWIYIERENDGSFSLLYSYGGGELYYVNTPKTRAWFLIRDESWIYIERENDGSFSLLYSVKKLYKSKYLIRALAE</sequence>